<protein>
    <submittedName>
        <fullName evidence="1">Uncharacterized protein</fullName>
    </submittedName>
</protein>
<sequence>MTNDIFSHEPKCIAKDRGGGLFSRDEYYVLWLKCFPITLNIIGEYKLILVKKYL</sequence>
<gene>
    <name evidence="1" type="ordered locus">Echvi_1603</name>
</gene>
<keyword evidence="2" id="KW-1185">Reference proteome</keyword>
<dbReference type="EMBL" id="CP003346">
    <property type="protein sequence ID" value="AGA77868.1"/>
    <property type="molecule type" value="Genomic_DNA"/>
</dbReference>
<name>L0FXT6_ECHVK</name>
<organism evidence="1 2">
    <name type="scientific">Echinicola vietnamensis (strain DSM 17526 / LMG 23754 / KMM 6221)</name>
    <dbReference type="NCBI Taxonomy" id="926556"/>
    <lineage>
        <taxon>Bacteria</taxon>
        <taxon>Pseudomonadati</taxon>
        <taxon>Bacteroidota</taxon>
        <taxon>Cytophagia</taxon>
        <taxon>Cytophagales</taxon>
        <taxon>Cyclobacteriaceae</taxon>
        <taxon>Echinicola</taxon>
    </lineage>
</organism>
<evidence type="ECO:0000313" key="1">
    <source>
        <dbReference type="EMBL" id="AGA77868.1"/>
    </source>
</evidence>
<evidence type="ECO:0000313" key="2">
    <source>
        <dbReference type="Proteomes" id="UP000010796"/>
    </source>
</evidence>
<proteinExistence type="predicted"/>
<dbReference type="KEGG" id="evi:Echvi_1603"/>
<dbReference type="AlphaFoldDB" id="L0FXT6"/>
<dbReference type="STRING" id="926556.Echvi_1603"/>
<reference evidence="2" key="1">
    <citation type="submission" date="2012-02" db="EMBL/GenBank/DDBJ databases">
        <title>The complete genome of Echinicola vietnamensis DSM 17526.</title>
        <authorList>
            <person name="Lucas S."/>
            <person name="Copeland A."/>
            <person name="Lapidus A."/>
            <person name="Glavina del Rio T."/>
            <person name="Dalin E."/>
            <person name="Tice H."/>
            <person name="Bruce D."/>
            <person name="Goodwin L."/>
            <person name="Pitluck S."/>
            <person name="Peters L."/>
            <person name="Ovchinnikova G."/>
            <person name="Teshima H."/>
            <person name="Kyrpides N."/>
            <person name="Mavromatis K."/>
            <person name="Ivanova N."/>
            <person name="Brettin T."/>
            <person name="Detter J.C."/>
            <person name="Han C."/>
            <person name="Larimer F."/>
            <person name="Land M."/>
            <person name="Hauser L."/>
            <person name="Markowitz V."/>
            <person name="Cheng J.-F."/>
            <person name="Hugenholtz P."/>
            <person name="Woyke T."/>
            <person name="Wu D."/>
            <person name="Brambilla E."/>
            <person name="Klenk H.-P."/>
            <person name="Eisen J.A."/>
        </authorList>
    </citation>
    <scope>NUCLEOTIDE SEQUENCE [LARGE SCALE GENOMIC DNA]</scope>
    <source>
        <strain evidence="2">DSM 17526 / LMG 23754 / KMM 6221</strain>
    </source>
</reference>
<dbReference type="HOGENOM" id="CLU_3042868_0_0_10"/>
<dbReference type="Proteomes" id="UP000010796">
    <property type="component" value="Chromosome"/>
</dbReference>
<accession>L0FXT6</accession>